<gene>
    <name evidence="2" type="ORF">GCM10023211_01870</name>
</gene>
<sequence>MSSENIRIIVLIISILLSNGFSLFFYLKNKRSSKEGKINDNLFKLQGIALEYPYLEDKRFISGWEYFREKYSKVNQIDFDADKKYLQYEQYCEMLFNFMSDSFYYYKQKETKLLKEIDFKSWAKKHQSWWHKPLVDNSNYETYEKSFSKMIDSWIEEKT</sequence>
<reference evidence="3" key="1">
    <citation type="journal article" date="2019" name="Int. J. Syst. Evol. Microbiol.">
        <title>The Global Catalogue of Microorganisms (GCM) 10K type strain sequencing project: providing services to taxonomists for standard genome sequencing and annotation.</title>
        <authorList>
            <consortium name="The Broad Institute Genomics Platform"/>
            <consortium name="The Broad Institute Genome Sequencing Center for Infectious Disease"/>
            <person name="Wu L."/>
            <person name="Ma J."/>
        </authorList>
    </citation>
    <scope>NUCLEOTIDE SEQUENCE [LARGE SCALE GENOMIC DNA]</scope>
    <source>
        <strain evidence="3">JCM 18050</strain>
    </source>
</reference>
<evidence type="ECO:0000313" key="3">
    <source>
        <dbReference type="Proteomes" id="UP001500171"/>
    </source>
</evidence>
<proteinExistence type="predicted"/>
<comment type="caution">
    <text evidence="2">The sequence shown here is derived from an EMBL/GenBank/DDBJ whole genome shotgun (WGS) entry which is preliminary data.</text>
</comment>
<accession>A0ABP9N0S5</accession>
<keyword evidence="1" id="KW-1133">Transmembrane helix</keyword>
<evidence type="ECO:0000256" key="1">
    <source>
        <dbReference type="SAM" id="Phobius"/>
    </source>
</evidence>
<keyword evidence="1" id="KW-0812">Transmembrane</keyword>
<feature type="transmembrane region" description="Helical" evidence="1">
    <location>
        <begin position="6"/>
        <end position="27"/>
    </location>
</feature>
<keyword evidence="3" id="KW-1185">Reference proteome</keyword>
<keyword evidence="1" id="KW-0472">Membrane</keyword>
<dbReference type="RefSeq" id="WP_345487790.1">
    <property type="nucleotide sequence ID" value="NZ_BAABHY010000001.1"/>
</dbReference>
<dbReference type="Proteomes" id="UP001500171">
    <property type="component" value="Unassembled WGS sequence"/>
</dbReference>
<evidence type="ECO:0000313" key="2">
    <source>
        <dbReference type="EMBL" id="GAA5104363.1"/>
    </source>
</evidence>
<dbReference type="EMBL" id="BAABHY010000001">
    <property type="protein sequence ID" value="GAA5104363.1"/>
    <property type="molecule type" value="Genomic_DNA"/>
</dbReference>
<protein>
    <submittedName>
        <fullName evidence="2">Uncharacterized protein</fullName>
    </submittedName>
</protein>
<organism evidence="2 3">
    <name type="scientific">Orbus sasakiae</name>
    <dbReference type="NCBI Taxonomy" id="1078475"/>
    <lineage>
        <taxon>Bacteria</taxon>
        <taxon>Pseudomonadati</taxon>
        <taxon>Pseudomonadota</taxon>
        <taxon>Gammaproteobacteria</taxon>
        <taxon>Orbales</taxon>
        <taxon>Orbaceae</taxon>
        <taxon>Orbus</taxon>
    </lineage>
</organism>
<name>A0ABP9N0S5_9GAMM</name>